<dbReference type="Proteomes" id="UP000636110">
    <property type="component" value="Unassembled WGS sequence"/>
</dbReference>
<evidence type="ECO:0000256" key="2">
    <source>
        <dbReference type="PROSITE-ProRule" id="PRU01161"/>
    </source>
</evidence>
<proteinExistence type="predicted"/>
<keyword evidence="2" id="KW-0442">Lipid degradation</keyword>
<feature type="domain" description="PNPLA" evidence="3">
    <location>
        <begin position="5"/>
        <end position="196"/>
    </location>
</feature>
<accession>A0ABR6EQX8</accession>
<protein>
    <submittedName>
        <fullName evidence="4">Patatin-like phospholipase family protein</fullName>
    </submittedName>
</protein>
<name>A0ABR6EQX8_9SPHI</name>
<dbReference type="Pfam" id="PF01734">
    <property type="entry name" value="Patatin"/>
    <property type="match status" value="1"/>
</dbReference>
<dbReference type="EMBL" id="WNXC01000001">
    <property type="protein sequence ID" value="MBB2147641.1"/>
    <property type="molecule type" value="Genomic_DNA"/>
</dbReference>
<dbReference type="InterPro" id="IPR016035">
    <property type="entry name" value="Acyl_Trfase/lysoPLipase"/>
</dbReference>
<keyword evidence="5" id="KW-1185">Reference proteome</keyword>
<dbReference type="Gene3D" id="3.40.1090.10">
    <property type="entry name" value="Cytosolic phospholipase A2 catalytic domain"/>
    <property type="match status" value="1"/>
</dbReference>
<dbReference type="InterPro" id="IPR002641">
    <property type="entry name" value="PNPLA_dom"/>
</dbReference>
<sequence>MVRALVISGGGSKGAFAGGLAEYLITVCKYDYKIFIGSSTGSLLVPLLSIGKVDKLKAVFTAVTQDQIFNIDPFIIKKKDGIFRTTINHLGILKMFMKKRMTFGESLNLRALIRKTISRVDYENIQNSGRDVIVTVSNLTKMTVEYKLAKEHSYEDYCDWIWASTSLVPFMSLVTKNGNDYADGGMGDLIPIYEAIQRGATDIDVIVLKSDRSLIQTPAIHNALDLTYRIFGFMLNQIGLDDLTIGKLESLNKKVKLNFYHPLDALTSNSLIFDPEQMKQWWDLGFKCGQDSALTPKVIEIN</sequence>
<feature type="active site" description="Nucleophile" evidence="2">
    <location>
        <position position="39"/>
    </location>
</feature>
<gene>
    <name evidence="4" type="ORF">GM920_01830</name>
</gene>
<evidence type="ECO:0000256" key="1">
    <source>
        <dbReference type="ARBA" id="ARBA00023098"/>
    </source>
</evidence>
<dbReference type="SUPFAM" id="SSF52151">
    <property type="entry name" value="FabD/lysophospholipase-like"/>
    <property type="match status" value="1"/>
</dbReference>
<feature type="short sequence motif" description="GXGXXG" evidence="2">
    <location>
        <begin position="9"/>
        <end position="14"/>
    </location>
</feature>
<feature type="short sequence motif" description="DGA/G" evidence="2">
    <location>
        <begin position="183"/>
        <end position="185"/>
    </location>
</feature>
<comment type="caution">
    <text evidence="4">The sequence shown here is derived from an EMBL/GenBank/DDBJ whole genome shotgun (WGS) entry which is preliminary data.</text>
</comment>
<evidence type="ECO:0000313" key="5">
    <source>
        <dbReference type="Proteomes" id="UP000636110"/>
    </source>
</evidence>
<keyword evidence="1 2" id="KW-0443">Lipid metabolism</keyword>
<feature type="active site" description="Proton acceptor" evidence="2">
    <location>
        <position position="183"/>
    </location>
</feature>
<feature type="short sequence motif" description="GXSXG" evidence="2">
    <location>
        <begin position="37"/>
        <end position="41"/>
    </location>
</feature>
<dbReference type="PROSITE" id="PS51635">
    <property type="entry name" value="PNPLA"/>
    <property type="match status" value="1"/>
</dbReference>
<evidence type="ECO:0000313" key="4">
    <source>
        <dbReference type="EMBL" id="MBB2147641.1"/>
    </source>
</evidence>
<keyword evidence="2" id="KW-0378">Hydrolase</keyword>
<dbReference type="RefSeq" id="WP_182952906.1">
    <property type="nucleotide sequence ID" value="NZ_WNXC01000001.1"/>
</dbReference>
<organism evidence="4 5">
    <name type="scientific">Pedobacter gandavensis</name>
    <dbReference type="NCBI Taxonomy" id="2679963"/>
    <lineage>
        <taxon>Bacteria</taxon>
        <taxon>Pseudomonadati</taxon>
        <taxon>Bacteroidota</taxon>
        <taxon>Sphingobacteriia</taxon>
        <taxon>Sphingobacteriales</taxon>
        <taxon>Sphingobacteriaceae</taxon>
        <taxon>Pedobacter</taxon>
    </lineage>
</organism>
<evidence type="ECO:0000259" key="3">
    <source>
        <dbReference type="PROSITE" id="PS51635"/>
    </source>
</evidence>
<reference evidence="4 5" key="1">
    <citation type="submission" date="2019-11" db="EMBL/GenBank/DDBJ databases">
        <title>Description of Pedobacter sp. LMG 31462T.</title>
        <authorList>
            <person name="Carlier A."/>
            <person name="Qi S."/>
            <person name="Vandamme P."/>
        </authorList>
    </citation>
    <scope>NUCLEOTIDE SEQUENCE [LARGE SCALE GENOMIC DNA]</scope>
    <source>
        <strain evidence="4 5">LMG 31462</strain>
    </source>
</reference>